<evidence type="ECO:0000313" key="2">
    <source>
        <dbReference type="Proteomes" id="UP000606921"/>
    </source>
</evidence>
<protein>
    <recommendedName>
        <fullName evidence="3">Flagellar FliJ protein</fullName>
    </recommendedName>
</protein>
<accession>A0ABM8PYD1</accession>
<keyword evidence="2" id="KW-1185">Reference proteome</keyword>
<dbReference type="RefSeq" id="WP_142594190.1">
    <property type="nucleotide sequence ID" value="NZ_CABFWF030000018.1"/>
</dbReference>
<sequence>MADEQNRSRKLKRLVAVQRHMEKMAEQELAVTTQHRAEVAQSMEVVIEAIGSMDPIHRTFSQNYAERFGRLTIKEGQLQNIQQIQEMKVLKERTKGDRLEDHMKKARELEDRQAADQAIYDLLEITLASPASSKLQPS</sequence>
<dbReference type="Proteomes" id="UP000606921">
    <property type="component" value="Unassembled WGS sequence"/>
</dbReference>
<evidence type="ECO:0008006" key="3">
    <source>
        <dbReference type="Google" id="ProtNLM"/>
    </source>
</evidence>
<dbReference type="EMBL" id="CABFWF030000018">
    <property type="protein sequence ID" value="CAD7054817.1"/>
    <property type="molecule type" value="Genomic_DNA"/>
</dbReference>
<organism evidence="1 2">
    <name type="scientific">Pseudorhizobium endolithicum</name>
    <dbReference type="NCBI Taxonomy" id="1191678"/>
    <lineage>
        <taxon>Bacteria</taxon>
        <taxon>Pseudomonadati</taxon>
        <taxon>Pseudomonadota</taxon>
        <taxon>Alphaproteobacteria</taxon>
        <taxon>Hyphomicrobiales</taxon>
        <taxon>Rhizobiaceae</taxon>
        <taxon>Rhizobium/Agrobacterium group</taxon>
        <taxon>Pseudorhizobium</taxon>
    </lineage>
</organism>
<gene>
    <name evidence="1" type="ORF">REJC140_02230</name>
</gene>
<proteinExistence type="predicted"/>
<reference evidence="1 2" key="1">
    <citation type="submission" date="2020-11" db="EMBL/GenBank/DDBJ databases">
        <authorList>
            <person name="Lassalle F."/>
        </authorList>
    </citation>
    <scope>NUCLEOTIDE SEQUENCE [LARGE SCALE GENOMIC DNA]</scope>
    <source>
        <strain evidence="1 2">JC140</strain>
    </source>
</reference>
<comment type="caution">
    <text evidence="1">The sequence shown here is derived from an EMBL/GenBank/DDBJ whole genome shotgun (WGS) entry which is preliminary data.</text>
</comment>
<evidence type="ECO:0000313" key="1">
    <source>
        <dbReference type="EMBL" id="CAD7054817.1"/>
    </source>
</evidence>
<name>A0ABM8PYD1_9HYPH</name>